<proteinExistence type="predicted"/>
<keyword evidence="2" id="KW-0186">Copper</keyword>
<evidence type="ECO:0000259" key="4">
    <source>
        <dbReference type="PROSITE" id="PS00498"/>
    </source>
</evidence>
<evidence type="ECO:0000259" key="3">
    <source>
        <dbReference type="PROSITE" id="PS00497"/>
    </source>
</evidence>
<dbReference type="PROSITE" id="PS00497">
    <property type="entry name" value="TYROSINASE_1"/>
    <property type="match status" value="1"/>
</dbReference>
<dbReference type="PRINTS" id="PR00092">
    <property type="entry name" value="TYROSINASE"/>
</dbReference>
<comment type="caution">
    <text evidence="5">The sequence shown here is derived from an EMBL/GenBank/DDBJ whole genome shotgun (WGS) entry which is preliminary data.</text>
</comment>
<dbReference type="PANTHER" id="PTHR11474">
    <property type="entry name" value="TYROSINASE FAMILY MEMBER"/>
    <property type="match status" value="1"/>
</dbReference>
<dbReference type="EMBL" id="JADBEC010000002">
    <property type="protein sequence ID" value="MBE1507936.1"/>
    <property type="molecule type" value="Genomic_DNA"/>
</dbReference>
<evidence type="ECO:0000313" key="5">
    <source>
        <dbReference type="EMBL" id="MBE1507936.1"/>
    </source>
</evidence>
<protein>
    <submittedName>
        <fullName evidence="5">Tyrosinase</fullName>
        <ecNumber evidence="5">1.14.18.1</ecNumber>
    </submittedName>
</protein>
<name>A0ABR9IXR7_RHIVS</name>
<dbReference type="RefSeq" id="WP_192731622.1">
    <property type="nucleotide sequence ID" value="NZ_BAAAVL010000002.1"/>
</dbReference>
<dbReference type="Pfam" id="PF00264">
    <property type="entry name" value="Tyrosinase"/>
    <property type="match status" value="1"/>
</dbReference>
<dbReference type="Proteomes" id="UP000620262">
    <property type="component" value="Unassembled WGS sequence"/>
</dbReference>
<organism evidence="5 6">
    <name type="scientific">Rhizobium viscosum</name>
    <name type="common">Arthrobacter viscosus</name>
    <dbReference type="NCBI Taxonomy" id="1673"/>
    <lineage>
        <taxon>Bacteria</taxon>
        <taxon>Pseudomonadati</taxon>
        <taxon>Pseudomonadota</taxon>
        <taxon>Alphaproteobacteria</taxon>
        <taxon>Hyphomicrobiales</taxon>
        <taxon>Rhizobiaceae</taxon>
        <taxon>Rhizobium/Agrobacterium group</taxon>
        <taxon>Rhizobium</taxon>
    </lineage>
</organism>
<dbReference type="InterPro" id="IPR057190">
    <property type="entry name" value="DUF7868"/>
</dbReference>
<evidence type="ECO:0000256" key="1">
    <source>
        <dbReference type="ARBA" id="ARBA00022723"/>
    </source>
</evidence>
<dbReference type="Gene3D" id="1.10.1280.10">
    <property type="entry name" value="Di-copper center containing domain from catechol oxidase"/>
    <property type="match status" value="1"/>
</dbReference>
<dbReference type="PROSITE" id="PS00498">
    <property type="entry name" value="TYROSINASE_2"/>
    <property type="match status" value="1"/>
</dbReference>
<dbReference type="GO" id="GO:0004503">
    <property type="term" value="F:tyrosinase activity"/>
    <property type="evidence" value="ECO:0007669"/>
    <property type="project" value="UniProtKB-EC"/>
</dbReference>
<sequence>MMFVRKDVWKLPSGDQTLLWYGRAVERLQGLPISDVTSWWSLAAMHGIDEPIWRGFNVIPAGATLPAGPAQITLWRQCQHLTWYFLPWHRGYLLAFERIVRNAIIDLGGPKDWALPYWNYSADARSRQLPPAFAKDKLVSGQRNYLFVAQRYGTGQVPQAQSPIVLDPRAVTITDTLAERFFEGSAGGGSAGFGGVKTPFWHGDESNDGTFGVLETQPHGPVHVLVGGGFKGNGLSQDPLEIGWMTNPDTAALDPIFWLHHANIDRLWNVWLRQKRRPNDSADVFANPTDPDWLDGPQDREFAMPAVDGTIYNFKARDVLDTQSPSLNYIYDDEPAGEDLTTLVAARLQRLGATPEAAFQVAGTVSMAPPKQAELLGANSGTIKLADDVVETKVRLDKDQQQRLSTTLSVSPSIQKEPDKVYLNLENVKSPTDAAVFYVYVNLPGDADPSDDTEHLAGTLSMFGVSKASKREGPTGGSGINASFDITRIIDAAFAREGLAEEISVKLVSAVPGVTSEGISIGRISVYRQEQ</sequence>
<dbReference type="Pfam" id="PF25271">
    <property type="entry name" value="DUF7868"/>
    <property type="match status" value="1"/>
</dbReference>
<dbReference type="InterPro" id="IPR008922">
    <property type="entry name" value="Di-copper_centre_dom_sf"/>
</dbReference>
<dbReference type="InterPro" id="IPR050316">
    <property type="entry name" value="Tyrosinase/Hemocyanin"/>
</dbReference>
<reference evidence="5 6" key="1">
    <citation type="submission" date="2020-10" db="EMBL/GenBank/DDBJ databases">
        <title>Sequencing the genomes of 1000 actinobacteria strains.</title>
        <authorList>
            <person name="Klenk H.-P."/>
        </authorList>
    </citation>
    <scope>NUCLEOTIDE SEQUENCE [LARGE SCALE GENOMIC DNA]</scope>
    <source>
        <strain evidence="5 6">DSM 7307</strain>
    </source>
</reference>
<evidence type="ECO:0000256" key="2">
    <source>
        <dbReference type="ARBA" id="ARBA00023008"/>
    </source>
</evidence>
<dbReference type="SUPFAM" id="SSF48056">
    <property type="entry name" value="Di-copper centre-containing domain"/>
    <property type="match status" value="1"/>
</dbReference>
<dbReference type="PANTHER" id="PTHR11474:SF76">
    <property type="entry name" value="SHKT DOMAIN-CONTAINING PROTEIN"/>
    <property type="match status" value="1"/>
</dbReference>
<evidence type="ECO:0000313" key="6">
    <source>
        <dbReference type="Proteomes" id="UP000620262"/>
    </source>
</evidence>
<keyword evidence="1" id="KW-0479">Metal-binding</keyword>
<dbReference type="InterPro" id="IPR002227">
    <property type="entry name" value="Tyrosinase_Cu-bd"/>
</dbReference>
<feature type="domain" description="Tyrosinase copper-binding" evidence="3">
    <location>
        <begin position="80"/>
        <end position="97"/>
    </location>
</feature>
<keyword evidence="5" id="KW-0560">Oxidoreductase</keyword>
<gene>
    <name evidence="5" type="ORF">H4W29_005181</name>
</gene>
<dbReference type="EC" id="1.14.18.1" evidence="5"/>
<accession>A0ABR9IXR7</accession>
<keyword evidence="6" id="KW-1185">Reference proteome</keyword>
<feature type="domain" description="Tyrosinase copper-binding" evidence="4">
    <location>
        <begin position="254"/>
        <end position="265"/>
    </location>
</feature>